<gene>
    <name evidence="7" type="ORF">SEMRO_1089_G240100.1</name>
</gene>
<evidence type="ECO:0000313" key="7">
    <source>
        <dbReference type="EMBL" id="CAB9520290.1"/>
    </source>
</evidence>
<organism evidence="7 8">
    <name type="scientific">Seminavis robusta</name>
    <dbReference type="NCBI Taxonomy" id="568900"/>
    <lineage>
        <taxon>Eukaryota</taxon>
        <taxon>Sar</taxon>
        <taxon>Stramenopiles</taxon>
        <taxon>Ochrophyta</taxon>
        <taxon>Bacillariophyta</taxon>
        <taxon>Bacillariophyceae</taxon>
        <taxon>Bacillariophycidae</taxon>
        <taxon>Naviculales</taxon>
        <taxon>Naviculaceae</taxon>
        <taxon>Seminavis</taxon>
    </lineage>
</organism>
<dbReference type="PANTHER" id="PTHR10015">
    <property type="entry name" value="HEAT SHOCK TRANSCRIPTION FACTOR"/>
    <property type="match status" value="1"/>
</dbReference>
<feature type="compositionally biased region" description="Acidic residues" evidence="5">
    <location>
        <begin position="247"/>
        <end position="264"/>
    </location>
</feature>
<dbReference type="InterPro" id="IPR036388">
    <property type="entry name" value="WH-like_DNA-bd_sf"/>
</dbReference>
<dbReference type="Gene3D" id="1.10.10.10">
    <property type="entry name" value="Winged helix-like DNA-binding domain superfamily/Winged helix DNA-binding domain"/>
    <property type="match status" value="1"/>
</dbReference>
<comment type="similarity">
    <text evidence="4">Belongs to the HSF family.</text>
</comment>
<feature type="compositionally biased region" description="Low complexity" evidence="5">
    <location>
        <begin position="387"/>
        <end position="419"/>
    </location>
</feature>
<protein>
    <submittedName>
        <fullName evidence="7">Shock factor protein</fullName>
    </submittedName>
</protein>
<dbReference type="AlphaFoldDB" id="A0A9N8EH51"/>
<dbReference type="OrthoDB" id="60033at2759"/>
<dbReference type="Proteomes" id="UP001153069">
    <property type="component" value="Unassembled WGS sequence"/>
</dbReference>
<dbReference type="GO" id="GO:0003700">
    <property type="term" value="F:DNA-binding transcription factor activity"/>
    <property type="evidence" value="ECO:0007669"/>
    <property type="project" value="InterPro"/>
</dbReference>
<dbReference type="SUPFAM" id="SSF46785">
    <property type="entry name" value="Winged helix' DNA-binding domain"/>
    <property type="match status" value="1"/>
</dbReference>
<feature type="region of interest" description="Disordered" evidence="5">
    <location>
        <begin position="377"/>
        <end position="424"/>
    </location>
</feature>
<feature type="compositionally biased region" description="Basic residues" evidence="5">
    <location>
        <begin position="377"/>
        <end position="386"/>
    </location>
</feature>
<feature type="compositionally biased region" description="Basic and acidic residues" evidence="5">
    <location>
        <begin position="12"/>
        <end position="27"/>
    </location>
</feature>
<proteinExistence type="inferred from homology"/>
<evidence type="ECO:0000256" key="3">
    <source>
        <dbReference type="ARBA" id="ARBA00023242"/>
    </source>
</evidence>
<dbReference type="Pfam" id="PF00447">
    <property type="entry name" value="HSF_DNA-bind"/>
    <property type="match status" value="1"/>
</dbReference>
<keyword evidence="2" id="KW-0238">DNA-binding</keyword>
<name>A0A9N8EH51_9STRA</name>
<comment type="subcellular location">
    <subcellularLocation>
        <location evidence="1">Nucleus</location>
    </subcellularLocation>
</comment>
<dbReference type="EMBL" id="CAICTM010001087">
    <property type="protein sequence ID" value="CAB9520290.1"/>
    <property type="molecule type" value="Genomic_DNA"/>
</dbReference>
<dbReference type="GO" id="GO:0005634">
    <property type="term" value="C:nucleus"/>
    <property type="evidence" value="ECO:0007669"/>
    <property type="project" value="UniProtKB-SubCell"/>
</dbReference>
<reference evidence="7" key="1">
    <citation type="submission" date="2020-06" db="EMBL/GenBank/DDBJ databases">
        <authorList>
            <consortium name="Plant Systems Biology data submission"/>
        </authorList>
    </citation>
    <scope>NUCLEOTIDE SEQUENCE</scope>
    <source>
        <strain evidence="7">D6</strain>
    </source>
</reference>
<feature type="region of interest" description="Disordered" evidence="5">
    <location>
        <begin position="476"/>
        <end position="530"/>
    </location>
</feature>
<dbReference type="GO" id="GO:0043565">
    <property type="term" value="F:sequence-specific DNA binding"/>
    <property type="evidence" value="ECO:0007669"/>
    <property type="project" value="InterPro"/>
</dbReference>
<feature type="region of interest" description="Disordered" evidence="5">
    <location>
        <begin position="226"/>
        <end position="264"/>
    </location>
</feature>
<keyword evidence="8" id="KW-1185">Reference proteome</keyword>
<dbReference type="InterPro" id="IPR000232">
    <property type="entry name" value="HSF_DNA-bd"/>
</dbReference>
<evidence type="ECO:0000313" key="8">
    <source>
        <dbReference type="Proteomes" id="UP001153069"/>
    </source>
</evidence>
<evidence type="ECO:0000256" key="5">
    <source>
        <dbReference type="SAM" id="MobiDB-lite"/>
    </source>
</evidence>
<feature type="domain" description="HSF-type DNA-binding" evidence="6">
    <location>
        <begin position="285"/>
        <end position="382"/>
    </location>
</feature>
<dbReference type="FunFam" id="1.10.10.10:FF:000479">
    <property type="entry name" value="Predicted protein"/>
    <property type="match status" value="1"/>
</dbReference>
<dbReference type="InterPro" id="IPR036390">
    <property type="entry name" value="WH_DNA-bd_sf"/>
</dbReference>
<keyword evidence="3" id="KW-0539">Nucleus</keyword>
<feature type="compositionally biased region" description="Basic and acidic residues" evidence="5">
    <location>
        <begin position="231"/>
        <end position="246"/>
    </location>
</feature>
<feature type="compositionally biased region" description="Low complexity" evidence="5">
    <location>
        <begin position="481"/>
        <end position="503"/>
    </location>
</feature>
<evidence type="ECO:0000259" key="6">
    <source>
        <dbReference type="SMART" id="SM00415"/>
    </source>
</evidence>
<feature type="region of interest" description="Disordered" evidence="5">
    <location>
        <begin position="1"/>
        <end position="32"/>
    </location>
</feature>
<evidence type="ECO:0000256" key="1">
    <source>
        <dbReference type="ARBA" id="ARBA00004123"/>
    </source>
</evidence>
<dbReference type="PANTHER" id="PTHR10015:SF206">
    <property type="entry name" value="HSF-TYPE DNA-BINDING DOMAIN-CONTAINING PROTEIN"/>
    <property type="match status" value="1"/>
</dbReference>
<feature type="compositionally biased region" description="Basic and acidic residues" evidence="5">
    <location>
        <begin position="506"/>
        <end position="522"/>
    </location>
</feature>
<evidence type="ECO:0000256" key="4">
    <source>
        <dbReference type="RuleBase" id="RU004020"/>
    </source>
</evidence>
<feature type="compositionally biased region" description="Low complexity" evidence="5">
    <location>
        <begin position="1"/>
        <end position="10"/>
    </location>
</feature>
<dbReference type="SMART" id="SM00415">
    <property type="entry name" value="HSF"/>
    <property type="match status" value="1"/>
</dbReference>
<comment type="caution">
    <text evidence="7">The sequence shown here is derived from an EMBL/GenBank/DDBJ whole genome shotgun (WGS) entry which is preliminary data.</text>
</comment>
<sequence>MNNFTNNGNNRTDPRNRPNEAEMKQVDPQDASGRLLQAEAIRRELDRLNNHSYNHSHLQVTGNRAIAFPQQQFLGGRQADSRLAMEQALLGAHQRGLASRTSFLVGDLHARQTAHAAAAVALLGSNRVPPPASQLLMYGGDSRHQLQAENLLMEQQRQNVLIGAGAPASIALSNANAFSSANRSSGTTLQFEGNQSIFNQSGQSLEGRIASPADLLSGDVGLRSSSALASEPKEEAKVARLPARENADEDDEDGDVSDQDEDALDDEAFYRKRNSVETVEDLRLQNETFPVKLYRMLYEVEKNGKADIVSFLPHGRSFAIHKQNEFATILPGYFATDRMASFQRQLNLYGFRRITDGKDKGAFFHEKFTLGKRSLCKKIKRKRGNRRSSSSLRRGSQASSSSTSMASQQGQHQHGSPSSRMSTSAWGRSIAAGQGTVGSSLSLTGPSQHNRMMGPAGLVAGSDLLGLPTMGAVNGPRGLNLPLSSSSPSLLQQQQQQQQMQQRLRAHQELEHRLMLERERARRGGPPHGH</sequence>
<evidence type="ECO:0000256" key="2">
    <source>
        <dbReference type="ARBA" id="ARBA00023125"/>
    </source>
</evidence>
<accession>A0A9N8EH51</accession>